<evidence type="ECO:0000256" key="5">
    <source>
        <dbReference type="ARBA" id="ARBA00023040"/>
    </source>
</evidence>
<evidence type="ECO:0000256" key="3">
    <source>
        <dbReference type="ARBA" id="ARBA00022692"/>
    </source>
</evidence>
<dbReference type="AlphaFoldDB" id="A0A9Q1D4S7"/>
<organism evidence="12 13">
    <name type="scientific">Conger conger</name>
    <name type="common">Conger eel</name>
    <name type="synonym">Muraena conger</name>
    <dbReference type="NCBI Taxonomy" id="82655"/>
    <lineage>
        <taxon>Eukaryota</taxon>
        <taxon>Metazoa</taxon>
        <taxon>Chordata</taxon>
        <taxon>Craniata</taxon>
        <taxon>Vertebrata</taxon>
        <taxon>Euteleostomi</taxon>
        <taxon>Actinopterygii</taxon>
        <taxon>Neopterygii</taxon>
        <taxon>Teleostei</taxon>
        <taxon>Anguilliformes</taxon>
        <taxon>Congridae</taxon>
        <taxon>Conger</taxon>
    </lineage>
</organism>
<evidence type="ECO:0000256" key="6">
    <source>
        <dbReference type="ARBA" id="ARBA00023136"/>
    </source>
</evidence>
<keyword evidence="5 10" id="KW-0297">G-protein coupled receptor</keyword>
<dbReference type="InterPro" id="IPR001817">
    <property type="entry name" value="Vasoprsn_rcpt"/>
</dbReference>
<name>A0A9Q1D4S7_CONCO</name>
<reference evidence="12" key="1">
    <citation type="journal article" date="2023" name="Science">
        <title>Genome structures resolve the early diversification of teleost fishes.</title>
        <authorList>
            <person name="Parey E."/>
            <person name="Louis A."/>
            <person name="Montfort J."/>
            <person name="Bouchez O."/>
            <person name="Roques C."/>
            <person name="Iampietro C."/>
            <person name="Lluch J."/>
            <person name="Castinel A."/>
            <person name="Donnadieu C."/>
            <person name="Desvignes T."/>
            <person name="Floi Bucao C."/>
            <person name="Jouanno E."/>
            <person name="Wen M."/>
            <person name="Mejri S."/>
            <person name="Dirks R."/>
            <person name="Jansen H."/>
            <person name="Henkel C."/>
            <person name="Chen W.J."/>
            <person name="Zahm M."/>
            <person name="Cabau C."/>
            <person name="Klopp C."/>
            <person name="Thompson A.W."/>
            <person name="Robinson-Rechavi M."/>
            <person name="Braasch I."/>
            <person name="Lecointre G."/>
            <person name="Bobe J."/>
            <person name="Postlethwait J.H."/>
            <person name="Berthelot C."/>
            <person name="Roest Crollius H."/>
            <person name="Guiguen Y."/>
        </authorList>
    </citation>
    <scope>NUCLEOTIDE SEQUENCE</scope>
    <source>
        <strain evidence="12">Concon-B</strain>
    </source>
</reference>
<comment type="similarity">
    <text evidence="10">Belongs to the G-protein coupled receptor 1 family. Vasopressin/oxytocin receptor subfamily.</text>
</comment>
<comment type="caution">
    <text evidence="12">The sequence shown here is derived from an EMBL/GenBank/DDBJ whole genome shotgun (WGS) entry which is preliminary data.</text>
</comment>
<feature type="transmembrane region" description="Helical" evidence="10">
    <location>
        <begin position="152"/>
        <end position="172"/>
    </location>
</feature>
<dbReference type="GO" id="GO:0005000">
    <property type="term" value="F:vasopressin receptor activity"/>
    <property type="evidence" value="ECO:0007669"/>
    <property type="project" value="InterPro"/>
</dbReference>
<dbReference type="GO" id="GO:0001992">
    <property type="term" value="P:regulation of systemic arterial blood pressure by vasopressin"/>
    <property type="evidence" value="ECO:0007669"/>
    <property type="project" value="TreeGrafter"/>
</dbReference>
<dbReference type="Proteomes" id="UP001152803">
    <property type="component" value="Unassembled WGS sequence"/>
</dbReference>
<dbReference type="GO" id="GO:0032870">
    <property type="term" value="P:cellular response to hormone stimulus"/>
    <property type="evidence" value="ECO:0007669"/>
    <property type="project" value="TreeGrafter"/>
</dbReference>
<dbReference type="GO" id="GO:0042277">
    <property type="term" value="F:peptide binding"/>
    <property type="evidence" value="ECO:0007669"/>
    <property type="project" value="TreeGrafter"/>
</dbReference>
<comment type="subcellular location">
    <subcellularLocation>
        <location evidence="1 10">Cell membrane</location>
        <topology evidence="1 10">Multi-pass membrane protein</topology>
    </subcellularLocation>
</comment>
<proteinExistence type="inferred from homology"/>
<dbReference type="GO" id="GO:0005886">
    <property type="term" value="C:plasma membrane"/>
    <property type="evidence" value="ECO:0007669"/>
    <property type="project" value="UniProtKB-SubCell"/>
</dbReference>
<evidence type="ECO:0000313" key="13">
    <source>
        <dbReference type="Proteomes" id="UP001152803"/>
    </source>
</evidence>
<feature type="domain" description="G-protein coupled receptors family 1 profile" evidence="11">
    <location>
        <begin position="78"/>
        <end position="204"/>
    </location>
</feature>
<feature type="transmembrane region" description="Helical" evidence="10">
    <location>
        <begin position="50"/>
        <end position="71"/>
    </location>
</feature>
<keyword evidence="7 10" id="KW-0675">Receptor</keyword>
<accession>A0A9Q1D4S7</accession>
<dbReference type="InterPro" id="IPR017452">
    <property type="entry name" value="GPCR_Rhodpsn_7TM"/>
</dbReference>
<feature type="transmembrane region" description="Helical" evidence="10">
    <location>
        <begin position="91"/>
        <end position="108"/>
    </location>
</feature>
<evidence type="ECO:0000256" key="2">
    <source>
        <dbReference type="ARBA" id="ARBA00022475"/>
    </source>
</evidence>
<comment type="caution">
    <text evidence="10">Lacks conserved residue(s) required for the propagation of feature annotation.</text>
</comment>
<keyword evidence="3 10" id="KW-0812">Transmembrane</keyword>
<dbReference type="EMBL" id="JAFJMO010000013">
    <property type="protein sequence ID" value="KAJ8258616.1"/>
    <property type="molecule type" value="Genomic_DNA"/>
</dbReference>
<evidence type="ECO:0000313" key="12">
    <source>
        <dbReference type="EMBL" id="KAJ8258616.1"/>
    </source>
</evidence>
<dbReference type="GO" id="GO:0045907">
    <property type="term" value="P:positive regulation of vasoconstriction"/>
    <property type="evidence" value="ECO:0007669"/>
    <property type="project" value="TreeGrafter"/>
</dbReference>
<evidence type="ECO:0000256" key="9">
    <source>
        <dbReference type="ARBA" id="ARBA00023224"/>
    </source>
</evidence>
<dbReference type="SUPFAM" id="SSF81321">
    <property type="entry name" value="Family A G protein-coupled receptor-like"/>
    <property type="match status" value="1"/>
</dbReference>
<evidence type="ECO:0000256" key="10">
    <source>
        <dbReference type="RuleBase" id="RU046427"/>
    </source>
</evidence>
<evidence type="ECO:0000256" key="4">
    <source>
        <dbReference type="ARBA" id="ARBA00022989"/>
    </source>
</evidence>
<keyword evidence="9 10" id="KW-0807">Transducer</keyword>
<sequence length="251" mass="28517">MGDDQPRDHSLAKVEIALLCIIFLSAGILNSGLVFVLWKRREKLSRMHVFVFHLCLADLVVAFFQVCPQLLWDITDRFIGPDLLCRFVKYMQIVGMFASTYMIVVRICRTVQMNLYIKTHQEGESAVTNPLPSRISSVVGVSKARIKTVKMTVVIVLAYIICWAPFFTVQLWSVWDTKAPIETAIFTILMLLASLNSCANPCIYLVFSWQVPKRLVKLLCKNQSKLKDSIPDEATTISSIYTSFKIPSESR</sequence>
<protein>
    <recommendedName>
        <fullName evidence="11">G-protein coupled receptors family 1 profile domain-containing protein</fullName>
    </recommendedName>
</protein>
<dbReference type="Pfam" id="PF00001">
    <property type="entry name" value="7tm_1"/>
    <property type="match status" value="2"/>
</dbReference>
<keyword evidence="13" id="KW-1185">Reference proteome</keyword>
<dbReference type="PRINTS" id="PR00896">
    <property type="entry name" value="VASOPRESSINR"/>
</dbReference>
<feature type="transmembrane region" description="Helical" evidence="10">
    <location>
        <begin position="184"/>
        <end position="207"/>
    </location>
</feature>
<keyword evidence="6 10" id="KW-0472">Membrane</keyword>
<keyword evidence="8 10" id="KW-0325">Glycoprotein</keyword>
<evidence type="ECO:0000256" key="1">
    <source>
        <dbReference type="ARBA" id="ARBA00004651"/>
    </source>
</evidence>
<feature type="transmembrane region" description="Helical" evidence="10">
    <location>
        <begin position="16"/>
        <end position="38"/>
    </location>
</feature>
<dbReference type="OrthoDB" id="5987909at2759"/>
<dbReference type="PANTHER" id="PTHR24241:SF133">
    <property type="entry name" value="OXYTOCIN RECEPTOR"/>
    <property type="match status" value="1"/>
</dbReference>
<evidence type="ECO:0000256" key="7">
    <source>
        <dbReference type="ARBA" id="ARBA00023170"/>
    </source>
</evidence>
<dbReference type="PROSITE" id="PS50262">
    <property type="entry name" value="G_PROTEIN_RECEP_F1_2"/>
    <property type="match status" value="1"/>
</dbReference>
<dbReference type="PANTHER" id="PTHR24241">
    <property type="entry name" value="NEUROPEPTIDE RECEPTOR-RELATED G-PROTEIN COUPLED RECEPTOR"/>
    <property type="match status" value="1"/>
</dbReference>
<keyword evidence="2" id="KW-1003">Cell membrane</keyword>
<dbReference type="Gene3D" id="1.20.1070.10">
    <property type="entry name" value="Rhodopsin 7-helix transmembrane proteins"/>
    <property type="match status" value="2"/>
</dbReference>
<dbReference type="InterPro" id="IPR000276">
    <property type="entry name" value="GPCR_Rhodpsn"/>
</dbReference>
<evidence type="ECO:0000256" key="8">
    <source>
        <dbReference type="ARBA" id="ARBA00023180"/>
    </source>
</evidence>
<dbReference type="PRINTS" id="PR00237">
    <property type="entry name" value="GPCRRHODOPSN"/>
</dbReference>
<gene>
    <name evidence="12" type="ORF">COCON_G00176280</name>
</gene>
<keyword evidence="4 10" id="KW-1133">Transmembrane helix</keyword>
<evidence type="ECO:0000259" key="11">
    <source>
        <dbReference type="PROSITE" id="PS50262"/>
    </source>
</evidence>